<proteinExistence type="inferred from homology"/>
<protein>
    <recommendedName>
        <fullName evidence="3">U4/U6 small nuclear ribonucleoprotein Prp31</fullName>
    </recommendedName>
    <alternativeName>
        <fullName evidence="10">Pre-mRNA-processing factor 31</fullName>
    </alternativeName>
</protein>
<dbReference type="InterPro" id="IPR002687">
    <property type="entry name" value="Nop_dom"/>
</dbReference>
<evidence type="ECO:0000256" key="1">
    <source>
        <dbReference type="ARBA" id="ARBA00004408"/>
    </source>
</evidence>
<comment type="subcellular location">
    <subcellularLocation>
        <location evidence="1">Nucleus</location>
        <location evidence="1">Cajal body</location>
    </subcellularLocation>
</comment>
<keyword evidence="6" id="KW-0694">RNA-binding</keyword>
<feature type="domain" description="Nop" evidence="13">
    <location>
        <begin position="217"/>
        <end position="335"/>
    </location>
</feature>
<dbReference type="GO" id="GO:0015030">
    <property type="term" value="C:Cajal body"/>
    <property type="evidence" value="ECO:0007669"/>
    <property type="project" value="UniProtKB-SubCell"/>
</dbReference>
<gene>
    <name evidence="14" type="primary">LOC107552837</name>
</gene>
<keyword evidence="7" id="KW-0508">mRNA splicing</keyword>
<organism evidence="14 15">
    <name type="scientific">Sinocyclocheilus grahami</name>
    <name type="common">Dianchi golden-line fish</name>
    <name type="synonym">Barbus grahami</name>
    <dbReference type="NCBI Taxonomy" id="75366"/>
    <lineage>
        <taxon>Eukaryota</taxon>
        <taxon>Metazoa</taxon>
        <taxon>Chordata</taxon>
        <taxon>Craniata</taxon>
        <taxon>Vertebrata</taxon>
        <taxon>Euteleostomi</taxon>
        <taxon>Actinopterygii</taxon>
        <taxon>Neopterygii</taxon>
        <taxon>Teleostei</taxon>
        <taxon>Ostariophysi</taxon>
        <taxon>Cypriniformes</taxon>
        <taxon>Cyprinidae</taxon>
        <taxon>Cyprininae</taxon>
        <taxon>Sinocyclocheilus</taxon>
    </lineage>
</organism>
<evidence type="ECO:0000256" key="8">
    <source>
        <dbReference type="ARBA" id="ARBA00023242"/>
    </source>
</evidence>
<keyword evidence="9" id="KW-0687">Ribonucleoprotein</keyword>
<dbReference type="Ensembl" id="ENSSGRT00000025809.1">
    <property type="protein sequence ID" value="ENSSGRP00000023937.1"/>
    <property type="gene ID" value="ENSSGRG00000013852.1"/>
</dbReference>
<dbReference type="PANTHER" id="PTHR13904:SF0">
    <property type="entry name" value="U4_U6 SMALL NUCLEAR RIBONUCLEOPROTEIN PRP31"/>
    <property type="match status" value="1"/>
</dbReference>
<dbReference type="GO" id="GO:0000244">
    <property type="term" value="P:spliceosomal tri-snRNP complex assembly"/>
    <property type="evidence" value="ECO:0007669"/>
    <property type="project" value="InterPro"/>
</dbReference>
<keyword evidence="15" id="KW-1185">Reference proteome</keyword>
<dbReference type="InterPro" id="IPR019175">
    <property type="entry name" value="Prp31_C"/>
</dbReference>
<dbReference type="FunFam" id="1.10.287.4070:FF:000003">
    <property type="entry name" value="U4/U6 small nuclear ribonucleoprotein PRP31"/>
    <property type="match status" value="1"/>
</dbReference>
<dbReference type="GO" id="GO:0005687">
    <property type="term" value="C:U4 snRNP"/>
    <property type="evidence" value="ECO:0007669"/>
    <property type="project" value="TreeGrafter"/>
</dbReference>
<dbReference type="Gene3D" id="1.10.287.4070">
    <property type="match status" value="1"/>
</dbReference>
<keyword evidence="8" id="KW-0539">Nucleus</keyword>
<evidence type="ECO:0000256" key="3">
    <source>
        <dbReference type="ARBA" id="ARBA00013538"/>
    </source>
</evidence>
<evidence type="ECO:0000313" key="14">
    <source>
        <dbReference type="Ensembl" id="ENSSGRP00000023937.1"/>
    </source>
</evidence>
<dbReference type="GO" id="GO:0071011">
    <property type="term" value="C:precatalytic spliceosome"/>
    <property type="evidence" value="ECO:0007669"/>
    <property type="project" value="TreeGrafter"/>
</dbReference>
<keyword evidence="4" id="KW-0507">mRNA processing</keyword>
<reference evidence="14" key="2">
    <citation type="submission" date="2025-09" db="UniProtKB">
        <authorList>
            <consortium name="Ensembl"/>
        </authorList>
    </citation>
    <scope>IDENTIFICATION</scope>
</reference>
<dbReference type="GO" id="GO:0046540">
    <property type="term" value="C:U4/U6 x U5 tri-snRNP complex"/>
    <property type="evidence" value="ECO:0007669"/>
    <property type="project" value="InterPro"/>
</dbReference>
<dbReference type="InterPro" id="IPR036070">
    <property type="entry name" value="Nop_dom_sf"/>
</dbReference>
<dbReference type="Pfam" id="PF01798">
    <property type="entry name" value="Nop"/>
    <property type="match status" value="1"/>
</dbReference>
<dbReference type="Gene3D" id="1.10.246.90">
    <property type="entry name" value="Nop domain"/>
    <property type="match status" value="1"/>
</dbReference>
<evidence type="ECO:0000313" key="15">
    <source>
        <dbReference type="Proteomes" id="UP000472262"/>
    </source>
</evidence>
<dbReference type="GO" id="GO:0003723">
    <property type="term" value="F:RNA binding"/>
    <property type="evidence" value="ECO:0007669"/>
    <property type="project" value="UniProtKB-KW"/>
</dbReference>
<dbReference type="PANTHER" id="PTHR13904">
    <property type="entry name" value="PRE-MRNA SPLICING FACTOR PRP31"/>
    <property type="match status" value="1"/>
</dbReference>
<dbReference type="AlphaFoldDB" id="A0A672LJ93"/>
<dbReference type="InterPro" id="IPR012976">
    <property type="entry name" value="NOSIC"/>
</dbReference>
<accession>A0A672LJ93</accession>
<dbReference type="InterPro" id="IPR027105">
    <property type="entry name" value="Prp31"/>
</dbReference>
<feature type="region of interest" description="Disordered" evidence="12">
    <location>
        <begin position="1"/>
        <end position="37"/>
    </location>
</feature>
<dbReference type="SUPFAM" id="SSF89124">
    <property type="entry name" value="Nop domain"/>
    <property type="match status" value="1"/>
</dbReference>
<evidence type="ECO:0000256" key="11">
    <source>
        <dbReference type="ARBA" id="ARBA00045397"/>
    </source>
</evidence>
<name>A0A672LJ93_SINGR</name>
<evidence type="ECO:0000256" key="9">
    <source>
        <dbReference type="ARBA" id="ARBA00023274"/>
    </source>
</evidence>
<sequence length="456" mass="50384">MSLADELLADLEEAREEEDGDGEPGENQADGGLEDIPEEMEVDYSGTESVTSIAKLRHSKPFAEIIDKIGHYVGNQRKNSEVSGPVEADPEYRLIVAANNLTVEIDNELNIIHKFVRDKYSKRFPELESLVPNALDYIRTVKELGNNLEKCKNNETLQQILTNATIMVVSVTASTTQGTMLGDDELQRLEEACDMALELNQSKHRIYDYVESRMSFIAPNLSIIVGASTAAKIMGVAGGLTNLSKMPACNLMLLGAQRRTLSGFSSTSLLPHTGYIYHCDVVQSLPPDLRRKAARLVAAKCTLAARVDSFHESADGKVGYDLKEEIERKFDKWQEPPPVKQIEDDAYQEDLGFSLGQLGKSGSGRVRQAQVNDSTKARISKSLQRTLQKQSMTYGGKSTVRDRSSGTSSSVAFTPLQGLEIVNPQAAEKKVAEANQKYFSNIAEFLKVKREKEDKV</sequence>
<dbReference type="InterPro" id="IPR042239">
    <property type="entry name" value="Nop_C"/>
</dbReference>
<comment type="similarity">
    <text evidence="2">Belongs to the PRP31 family.</text>
</comment>
<evidence type="ECO:0000256" key="4">
    <source>
        <dbReference type="ARBA" id="ARBA00022664"/>
    </source>
</evidence>
<dbReference type="SMART" id="SM00931">
    <property type="entry name" value="NOSIC"/>
    <property type="match status" value="1"/>
</dbReference>
<dbReference type="PROSITE" id="PS51358">
    <property type="entry name" value="NOP"/>
    <property type="match status" value="1"/>
</dbReference>
<reference evidence="14" key="1">
    <citation type="submission" date="2025-08" db="UniProtKB">
        <authorList>
            <consortium name="Ensembl"/>
        </authorList>
    </citation>
    <scope>IDENTIFICATION</scope>
</reference>
<keyword evidence="5" id="KW-0747">Spliceosome</keyword>
<dbReference type="Pfam" id="PF09785">
    <property type="entry name" value="Prp31_C"/>
    <property type="match status" value="1"/>
</dbReference>
<dbReference type="FunFam" id="1.10.246.90:FF:000002">
    <property type="entry name" value="U4/U6 small nuclear ribonucleoprotein Prp31"/>
    <property type="match status" value="1"/>
</dbReference>
<evidence type="ECO:0000256" key="10">
    <source>
        <dbReference type="ARBA" id="ARBA00030766"/>
    </source>
</evidence>
<evidence type="ECO:0000259" key="13">
    <source>
        <dbReference type="PROSITE" id="PS51358"/>
    </source>
</evidence>
<dbReference type="Proteomes" id="UP000472262">
    <property type="component" value="Unassembled WGS sequence"/>
</dbReference>
<evidence type="ECO:0000256" key="12">
    <source>
        <dbReference type="SAM" id="MobiDB-lite"/>
    </source>
</evidence>
<evidence type="ECO:0000256" key="5">
    <source>
        <dbReference type="ARBA" id="ARBA00022728"/>
    </source>
</evidence>
<evidence type="ECO:0000256" key="6">
    <source>
        <dbReference type="ARBA" id="ARBA00022884"/>
    </source>
</evidence>
<evidence type="ECO:0000256" key="7">
    <source>
        <dbReference type="ARBA" id="ARBA00023187"/>
    </source>
</evidence>
<feature type="compositionally biased region" description="Acidic residues" evidence="12">
    <location>
        <begin position="7"/>
        <end position="24"/>
    </location>
</feature>
<comment type="function">
    <text evidence="11">Involved in pre-mRNA splicing as component of the spliceosome. Required for the assembly of the U4/U5/U6 tri-snRNP complex, one of the building blocks of the spliceosome.</text>
</comment>
<evidence type="ECO:0000256" key="2">
    <source>
        <dbReference type="ARBA" id="ARBA00005572"/>
    </source>
</evidence>